<dbReference type="GO" id="GO:0030313">
    <property type="term" value="C:cell envelope"/>
    <property type="evidence" value="ECO:0007669"/>
    <property type="project" value="UniProtKB-SubCell"/>
</dbReference>
<keyword evidence="6" id="KW-0479">Metal-binding</keyword>
<feature type="binding site" evidence="5">
    <location>
        <position position="179"/>
    </location>
    <ligand>
        <name>substrate</name>
    </ligand>
</feature>
<gene>
    <name evidence="7" type="ORF">DENIS_4336</name>
</gene>
<name>A0A401G276_9BACT</name>
<sequence>MERRDFLKKTGVATAAAVAGSALSAPAVLAEKKYRWKMVTTWPPNLPVLQTGAVRFSKRVEQATNGRIKIQVFAGGELVPPLGVFDAVSDGTVECGSGASYYWAGKVPAGQWFSSVPFGLNPQGINAWFYSGGGLKLWEEVYAPFNIIPRPQGNTGVQMGGWYRKEMNTIEDFKGLKMRIPGLGGKVVARAGGTVVLLPGGEIFTSLERGVIDATEWVGPMHDLRMGFYKAAPYYYYPGWHETGTCLEVIFNKKAYESLPKDLQTILDAVATETNLWSLSEFEAGNGAALQELIIRHKVNLVRFPEPLLNDMRKLAKEVLEEEAAKDPLSGKVHAAFKKFREQIGVWGSVSEKPYYDAIADTYALKGS</sequence>
<evidence type="ECO:0000256" key="2">
    <source>
        <dbReference type="ARBA" id="ARBA00011771"/>
    </source>
</evidence>
<evidence type="ECO:0000256" key="6">
    <source>
        <dbReference type="PIRSR" id="PIRSR039026-2"/>
    </source>
</evidence>
<keyword evidence="3" id="KW-0732">Signal</keyword>
<dbReference type="Proteomes" id="UP000288096">
    <property type="component" value="Unassembled WGS sequence"/>
</dbReference>
<feature type="binding site" evidence="6">
    <location>
        <position position="216"/>
    </location>
    <ligand>
        <name>substrate</name>
    </ligand>
</feature>
<dbReference type="GO" id="GO:0031317">
    <property type="term" value="C:tripartite ATP-independent periplasmic transporter complex"/>
    <property type="evidence" value="ECO:0007669"/>
    <property type="project" value="InterPro"/>
</dbReference>
<dbReference type="InterPro" id="IPR026289">
    <property type="entry name" value="SBP_TakP-like"/>
</dbReference>
<feature type="binding site" evidence="6">
    <location>
        <position position="217"/>
    </location>
    <ligand>
        <name>Na(+)</name>
        <dbReference type="ChEBI" id="CHEBI:29101"/>
    </ligand>
</feature>
<dbReference type="PIRSF" id="PIRSF039026">
    <property type="entry name" value="SiaP"/>
    <property type="match status" value="1"/>
</dbReference>
<dbReference type="OrthoDB" id="9769667at2"/>
<dbReference type="EMBL" id="BEXT01000001">
    <property type="protein sequence ID" value="GBC63342.1"/>
    <property type="molecule type" value="Genomic_DNA"/>
</dbReference>
<dbReference type="AlphaFoldDB" id="A0A401G276"/>
<comment type="caution">
    <text evidence="7">The sequence shown here is derived from an EMBL/GenBank/DDBJ whole genome shotgun (WGS) entry which is preliminary data.</text>
</comment>
<keyword evidence="8" id="KW-1185">Reference proteome</keyword>
<organism evidence="7 8">
    <name type="scientific">Desulfonema ishimotonii</name>
    <dbReference type="NCBI Taxonomy" id="45657"/>
    <lineage>
        <taxon>Bacteria</taxon>
        <taxon>Pseudomonadati</taxon>
        <taxon>Thermodesulfobacteriota</taxon>
        <taxon>Desulfobacteria</taxon>
        <taxon>Desulfobacterales</taxon>
        <taxon>Desulfococcaceae</taxon>
        <taxon>Desulfonema</taxon>
    </lineage>
</organism>
<reference evidence="8" key="2">
    <citation type="submission" date="2019-01" db="EMBL/GenBank/DDBJ databases">
        <title>Genome sequence of Desulfonema ishimotonii strain Tokyo 01.</title>
        <authorList>
            <person name="Fukui M."/>
        </authorList>
    </citation>
    <scope>NUCLEOTIDE SEQUENCE [LARGE SCALE GENOMIC DNA]</scope>
    <source>
        <strain evidence="8">Tokyo 01</strain>
    </source>
</reference>
<dbReference type="PROSITE" id="PS51318">
    <property type="entry name" value="TAT"/>
    <property type="match status" value="1"/>
</dbReference>
<protein>
    <submittedName>
        <fullName evidence="7">ABC transporter substrate-binding protein</fullName>
    </submittedName>
</protein>
<dbReference type="Gene3D" id="3.40.190.10">
    <property type="entry name" value="Periplasmic binding protein-like II"/>
    <property type="match status" value="1"/>
</dbReference>
<accession>A0A401G276</accession>
<proteinExistence type="predicted"/>
<dbReference type="Gene3D" id="3.40.190.170">
    <property type="entry name" value="Bacterial extracellular solute-binding protein, family 7"/>
    <property type="match status" value="1"/>
</dbReference>
<feature type="binding site" evidence="5">
    <location>
        <position position="158"/>
    </location>
    <ligand>
        <name>substrate</name>
    </ligand>
</feature>
<dbReference type="InterPro" id="IPR038404">
    <property type="entry name" value="TRAP_DctP_sf"/>
</dbReference>
<dbReference type="PANTHER" id="PTHR33376">
    <property type="match status" value="1"/>
</dbReference>
<dbReference type="GO" id="GO:0055085">
    <property type="term" value="P:transmembrane transport"/>
    <property type="evidence" value="ECO:0007669"/>
    <property type="project" value="InterPro"/>
</dbReference>
<comment type="subcellular location">
    <subcellularLocation>
        <location evidence="1">Cell envelope</location>
    </subcellularLocation>
</comment>
<keyword evidence="4" id="KW-0408">Iron</keyword>
<reference evidence="8" key="1">
    <citation type="submission" date="2017-11" db="EMBL/GenBank/DDBJ databases">
        <authorList>
            <person name="Watanabe M."/>
            <person name="Kojima H."/>
        </authorList>
    </citation>
    <scope>NUCLEOTIDE SEQUENCE [LARGE SCALE GENOMIC DNA]</scope>
    <source>
        <strain evidence="8">Tokyo 01</strain>
    </source>
</reference>
<evidence type="ECO:0000256" key="1">
    <source>
        <dbReference type="ARBA" id="ARBA00004196"/>
    </source>
</evidence>
<dbReference type="NCBIfam" id="TIGR01409">
    <property type="entry name" value="TAT_signal_seq"/>
    <property type="match status" value="1"/>
</dbReference>
<dbReference type="InterPro" id="IPR006311">
    <property type="entry name" value="TAT_signal"/>
</dbReference>
<evidence type="ECO:0000256" key="3">
    <source>
        <dbReference type="ARBA" id="ARBA00022729"/>
    </source>
</evidence>
<keyword evidence="4" id="KW-0411">Iron-sulfur</keyword>
<evidence type="ECO:0000256" key="5">
    <source>
        <dbReference type="PIRSR" id="PIRSR039026-1"/>
    </source>
</evidence>
<evidence type="ECO:0000256" key="4">
    <source>
        <dbReference type="ARBA" id="ARBA00023014"/>
    </source>
</evidence>
<dbReference type="InterPro" id="IPR019546">
    <property type="entry name" value="TAT_signal_bac_arc"/>
</dbReference>
<evidence type="ECO:0000313" key="8">
    <source>
        <dbReference type="Proteomes" id="UP000288096"/>
    </source>
</evidence>
<dbReference type="GO" id="GO:0046872">
    <property type="term" value="F:metal ion binding"/>
    <property type="evidence" value="ECO:0007669"/>
    <property type="project" value="UniProtKB-KW"/>
</dbReference>
<dbReference type="PANTHER" id="PTHR33376:SF5">
    <property type="entry name" value="EXTRACYTOPLASMIC SOLUTE RECEPTOR PROTEIN"/>
    <property type="match status" value="1"/>
</dbReference>
<dbReference type="Pfam" id="PF03480">
    <property type="entry name" value="DctP"/>
    <property type="match status" value="1"/>
</dbReference>
<dbReference type="GO" id="GO:0051536">
    <property type="term" value="F:iron-sulfur cluster binding"/>
    <property type="evidence" value="ECO:0007669"/>
    <property type="project" value="UniProtKB-KW"/>
</dbReference>
<evidence type="ECO:0000313" key="7">
    <source>
        <dbReference type="EMBL" id="GBC63342.1"/>
    </source>
</evidence>
<dbReference type="InterPro" id="IPR018389">
    <property type="entry name" value="DctP_fam"/>
</dbReference>
<dbReference type="CDD" id="cd13604">
    <property type="entry name" value="PBP2_TRAP_ketoacid_lactate_like"/>
    <property type="match status" value="1"/>
</dbReference>
<feature type="binding site" evidence="6">
    <location>
        <position position="242"/>
    </location>
    <ligand>
        <name>substrate</name>
    </ligand>
</feature>
<comment type="subunit">
    <text evidence="2">Heterodimer of a large and a small subunit.</text>
</comment>
<dbReference type="RefSeq" id="WP_124330423.1">
    <property type="nucleotide sequence ID" value="NZ_BEXT01000001.1"/>
</dbReference>